<keyword evidence="3" id="KW-1185">Reference proteome</keyword>
<dbReference type="AlphaFoldDB" id="A0A812LE68"/>
<accession>A0A812LE68</accession>
<sequence>MPEARCPSKPKMTMPDKSAMVFVGLVELRERIQGLKCCCRFQAWSLGFRFETLWICQGSFIDQGVLNTFPQAPPSASGAAPPEHLAPRQPAAFEHAPQPAAGATFAPQPTTADTPQDYAQPPKVPATPVSSWYQLLCGCCGAARR</sequence>
<evidence type="ECO:0000313" key="3">
    <source>
        <dbReference type="Proteomes" id="UP000604046"/>
    </source>
</evidence>
<reference evidence="2" key="1">
    <citation type="submission" date="2021-02" db="EMBL/GenBank/DDBJ databases">
        <authorList>
            <person name="Dougan E. K."/>
            <person name="Rhodes N."/>
            <person name="Thang M."/>
            <person name="Chan C."/>
        </authorList>
    </citation>
    <scope>NUCLEOTIDE SEQUENCE</scope>
</reference>
<dbReference type="Proteomes" id="UP000604046">
    <property type="component" value="Unassembled WGS sequence"/>
</dbReference>
<feature type="region of interest" description="Disordered" evidence="1">
    <location>
        <begin position="71"/>
        <end position="127"/>
    </location>
</feature>
<organism evidence="2 3">
    <name type="scientific">Symbiodinium natans</name>
    <dbReference type="NCBI Taxonomy" id="878477"/>
    <lineage>
        <taxon>Eukaryota</taxon>
        <taxon>Sar</taxon>
        <taxon>Alveolata</taxon>
        <taxon>Dinophyceae</taxon>
        <taxon>Suessiales</taxon>
        <taxon>Symbiodiniaceae</taxon>
        <taxon>Symbiodinium</taxon>
    </lineage>
</organism>
<gene>
    <name evidence="2" type="ORF">SNAT2548_LOCUS11182</name>
</gene>
<protein>
    <submittedName>
        <fullName evidence="2">Uncharacterized protein</fullName>
    </submittedName>
</protein>
<proteinExistence type="predicted"/>
<evidence type="ECO:0000256" key="1">
    <source>
        <dbReference type="SAM" id="MobiDB-lite"/>
    </source>
</evidence>
<comment type="caution">
    <text evidence="2">The sequence shown here is derived from an EMBL/GenBank/DDBJ whole genome shotgun (WGS) entry which is preliminary data.</text>
</comment>
<name>A0A812LE68_9DINO</name>
<dbReference type="EMBL" id="CAJNDS010000989">
    <property type="protein sequence ID" value="CAE7242756.1"/>
    <property type="molecule type" value="Genomic_DNA"/>
</dbReference>
<evidence type="ECO:0000313" key="2">
    <source>
        <dbReference type="EMBL" id="CAE7242756.1"/>
    </source>
</evidence>